<comment type="function">
    <text evidence="5">Attaches a formyl group to the free amino group of methionyl-tRNA(fMet). The formyl group appears to play a dual role in the initiator identity of N-formylmethionyl-tRNA by promoting its recognition by IF2 and preventing the misappropriation of this tRNA by the elongation apparatus.</text>
</comment>
<proteinExistence type="inferred from homology"/>
<dbReference type="SUPFAM" id="SSF50486">
    <property type="entry name" value="FMT C-terminal domain-like"/>
    <property type="match status" value="1"/>
</dbReference>
<reference evidence="8 9" key="1">
    <citation type="submission" date="2020-05" db="EMBL/GenBank/DDBJ databases">
        <title>Complete genome sequence of of a novel Thermoleptolyngbya strain isolated from hot springs of Ganzi, Sichuan China.</title>
        <authorList>
            <person name="Tang J."/>
            <person name="Daroch M."/>
            <person name="Li L."/>
            <person name="Waleron K."/>
            <person name="Waleron M."/>
            <person name="Waleron M."/>
        </authorList>
    </citation>
    <scope>NUCLEOTIDE SEQUENCE [LARGE SCALE GENOMIC DNA]</scope>
    <source>
        <strain evidence="8 9">PKUAC-SCTA183</strain>
    </source>
</reference>
<dbReference type="CDD" id="cd08646">
    <property type="entry name" value="FMT_core_Met-tRNA-FMT_N"/>
    <property type="match status" value="1"/>
</dbReference>
<dbReference type="InterPro" id="IPR005793">
    <property type="entry name" value="Formyl_trans_C"/>
</dbReference>
<comment type="catalytic activity">
    <reaction evidence="5">
        <text>L-methionyl-tRNA(fMet) + (6R)-10-formyltetrahydrofolate = N-formyl-L-methionyl-tRNA(fMet) + (6S)-5,6,7,8-tetrahydrofolate + H(+)</text>
        <dbReference type="Rhea" id="RHEA:24380"/>
        <dbReference type="Rhea" id="RHEA-COMP:9952"/>
        <dbReference type="Rhea" id="RHEA-COMP:9953"/>
        <dbReference type="ChEBI" id="CHEBI:15378"/>
        <dbReference type="ChEBI" id="CHEBI:57453"/>
        <dbReference type="ChEBI" id="CHEBI:78530"/>
        <dbReference type="ChEBI" id="CHEBI:78844"/>
        <dbReference type="ChEBI" id="CHEBI:195366"/>
        <dbReference type="EC" id="2.1.2.9"/>
    </reaction>
</comment>
<accession>A0A6M8BEW9</accession>
<comment type="similarity">
    <text evidence="1 5">Belongs to the Fmt family.</text>
</comment>
<dbReference type="CDD" id="cd08704">
    <property type="entry name" value="Met_tRNA_FMT_C"/>
    <property type="match status" value="1"/>
</dbReference>
<dbReference type="FunFam" id="3.40.50.12230:FF:000001">
    <property type="entry name" value="Methionyl-tRNA formyltransferase"/>
    <property type="match status" value="1"/>
</dbReference>
<evidence type="ECO:0000256" key="5">
    <source>
        <dbReference type="HAMAP-Rule" id="MF_00182"/>
    </source>
</evidence>
<dbReference type="Gene3D" id="3.40.50.12230">
    <property type="match status" value="1"/>
</dbReference>
<dbReference type="NCBIfam" id="TIGR00460">
    <property type="entry name" value="fmt"/>
    <property type="match status" value="1"/>
</dbReference>
<evidence type="ECO:0000256" key="2">
    <source>
        <dbReference type="ARBA" id="ARBA00012261"/>
    </source>
</evidence>
<organism evidence="8 9">
    <name type="scientific">Thermoleptolyngbya sichuanensis A183</name>
    <dbReference type="NCBI Taxonomy" id="2737172"/>
    <lineage>
        <taxon>Bacteria</taxon>
        <taxon>Bacillati</taxon>
        <taxon>Cyanobacteriota</taxon>
        <taxon>Cyanophyceae</taxon>
        <taxon>Oculatellales</taxon>
        <taxon>Oculatellaceae</taxon>
        <taxon>Thermoleptolyngbya</taxon>
        <taxon>Thermoleptolyngbya sichuanensis</taxon>
    </lineage>
</organism>
<protein>
    <recommendedName>
        <fullName evidence="2 5">Methionyl-tRNA formyltransferase</fullName>
        <ecNumber evidence="2 5">2.1.2.9</ecNumber>
    </recommendedName>
</protein>
<dbReference type="EMBL" id="CP053661">
    <property type="protein sequence ID" value="QKD83427.1"/>
    <property type="molecule type" value="Genomic_DNA"/>
</dbReference>
<keyword evidence="4 5" id="KW-0648">Protein biosynthesis</keyword>
<dbReference type="InterPro" id="IPR002376">
    <property type="entry name" value="Formyl_transf_N"/>
</dbReference>
<name>A0A6M8BEW9_9CYAN</name>
<dbReference type="Pfam" id="PF00551">
    <property type="entry name" value="Formyl_trans_N"/>
    <property type="match status" value="1"/>
</dbReference>
<dbReference type="PANTHER" id="PTHR11138">
    <property type="entry name" value="METHIONYL-TRNA FORMYLTRANSFERASE"/>
    <property type="match status" value="1"/>
</dbReference>
<feature type="domain" description="Formyl transferase C-terminal" evidence="7">
    <location>
        <begin position="206"/>
        <end position="322"/>
    </location>
</feature>
<evidence type="ECO:0000259" key="6">
    <source>
        <dbReference type="Pfam" id="PF00551"/>
    </source>
</evidence>
<dbReference type="InterPro" id="IPR001555">
    <property type="entry name" value="GART_AS"/>
</dbReference>
<gene>
    <name evidence="5" type="primary">fmt</name>
    <name evidence="8" type="ORF">HPC62_15575</name>
</gene>
<dbReference type="InterPro" id="IPR041711">
    <property type="entry name" value="Met-tRNA-FMT_N"/>
</dbReference>
<dbReference type="RefSeq" id="WP_172357136.1">
    <property type="nucleotide sequence ID" value="NZ_CP053661.1"/>
</dbReference>
<dbReference type="InterPro" id="IPR044135">
    <property type="entry name" value="Met-tRNA-FMT_C"/>
</dbReference>
<evidence type="ECO:0000313" key="8">
    <source>
        <dbReference type="EMBL" id="QKD83427.1"/>
    </source>
</evidence>
<sequence length="335" mass="36536">MRLVFFGTPQFAVPSLERLLGQPGVEVLAVVTQPDKRRGRGSDLVPSPVKAIALQHDLPIWQPARIKKDAETLENLHRTQADAFIVVAYGQILSLEILDMPRLGCINAHGSLLPKYRGAAPIQWSLYHGETETGITTMLMDAGMDTGPMLLKATTPIGWFDHAHDLATVLAKQAADLLIDTLLGLDQGKVQPIPQDDAQATYAPLIQKQDYWLDWNRGAIALHNQVRGFYPNCLTHFRGQPLKVLSTVPLTTAPDLPIPDSVQSLRADWQPHLAAPEAPGTIVGLLKHHGVLVNTSDGLLLLLIVQPSGKRPQSGWDWANGTRLAIGDSFTSSPT</sequence>
<dbReference type="AlphaFoldDB" id="A0A6M8BEW9"/>
<keyword evidence="3 5" id="KW-0808">Transferase</keyword>
<evidence type="ECO:0000256" key="1">
    <source>
        <dbReference type="ARBA" id="ARBA00010699"/>
    </source>
</evidence>
<dbReference type="HAMAP" id="MF_00182">
    <property type="entry name" value="Formyl_trans"/>
    <property type="match status" value="1"/>
</dbReference>
<feature type="binding site" evidence="5">
    <location>
        <begin position="111"/>
        <end position="114"/>
    </location>
    <ligand>
        <name>(6S)-5,6,7,8-tetrahydrofolate</name>
        <dbReference type="ChEBI" id="CHEBI:57453"/>
    </ligand>
</feature>
<evidence type="ECO:0000313" key="9">
    <source>
        <dbReference type="Proteomes" id="UP000505210"/>
    </source>
</evidence>
<dbReference type="InterPro" id="IPR011034">
    <property type="entry name" value="Formyl_transferase-like_C_sf"/>
</dbReference>
<feature type="domain" description="Formyl transferase N-terminal" evidence="6">
    <location>
        <begin position="1"/>
        <end position="181"/>
    </location>
</feature>
<evidence type="ECO:0000256" key="3">
    <source>
        <dbReference type="ARBA" id="ARBA00022679"/>
    </source>
</evidence>
<dbReference type="SUPFAM" id="SSF53328">
    <property type="entry name" value="Formyltransferase"/>
    <property type="match status" value="1"/>
</dbReference>
<dbReference type="KEGG" id="theu:HPC62_15575"/>
<dbReference type="Pfam" id="PF02911">
    <property type="entry name" value="Formyl_trans_C"/>
    <property type="match status" value="1"/>
</dbReference>
<evidence type="ECO:0000256" key="4">
    <source>
        <dbReference type="ARBA" id="ARBA00022917"/>
    </source>
</evidence>
<dbReference type="InterPro" id="IPR005794">
    <property type="entry name" value="Fmt"/>
</dbReference>
<dbReference type="EC" id="2.1.2.9" evidence="2 5"/>
<dbReference type="PANTHER" id="PTHR11138:SF5">
    <property type="entry name" value="METHIONYL-TRNA FORMYLTRANSFERASE, MITOCHONDRIAL"/>
    <property type="match status" value="1"/>
</dbReference>
<keyword evidence="9" id="KW-1185">Reference proteome</keyword>
<dbReference type="GO" id="GO:0004479">
    <property type="term" value="F:methionyl-tRNA formyltransferase activity"/>
    <property type="evidence" value="ECO:0007669"/>
    <property type="project" value="UniProtKB-UniRule"/>
</dbReference>
<dbReference type="InterPro" id="IPR036477">
    <property type="entry name" value="Formyl_transf_N_sf"/>
</dbReference>
<dbReference type="GO" id="GO:0005829">
    <property type="term" value="C:cytosol"/>
    <property type="evidence" value="ECO:0007669"/>
    <property type="project" value="TreeGrafter"/>
</dbReference>
<dbReference type="Proteomes" id="UP000505210">
    <property type="component" value="Chromosome"/>
</dbReference>
<dbReference type="PROSITE" id="PS00373">
    <property type="entry name" value="GART"/>
    <property type="match status" value="1"/>
</dbReference>
<evidence type="ECO:0000259" key="7">
    <source>
        <dbReference type="Pfam" id="PF02911"/>
    </source>
</evidence>